<evidence type="ECO:0000256" key="12">
    <source>
        <dbReference type="RuleBase" id="RU003557"/>
    </source>
</evidence>
<dbReference type="InterPro" id="IPR020616">
    <property type="entry name" value="Thiolase_N"/>
</dbReference>
<dbReference type="PROSITE" id="PS00098">
    <property type="entry name" value="THIOLASE_1"/>
    <property type="match status" value="1"/>
</dbReference>
<dbReference type="GO" id="GO:0003988">
    <property type="term" value="F:acetyl-CoA C-acyltransferase activity"/>
    <property type="evidence" value="ECO:0007669"/>
    <property type="project" value="UniProtKB-EC"/>
</dbReference>
<evidence type="ECO:0000256" key="4">
    <source>
        <dbReference type="ARBA" id="ARBA00022679"/>
    </source>
</evidence>
<evidence type="ECO:0000256" key="11">
    <source>
        <dbReference type="PIRSR" id="PIRSR000429-1"/>
    </source>
</evidence>
<dbReference type="InterPro" id="IPR002155">
    <property type="entry name" value="Thiolase"/>
</dbReference>
<dbReference type="InterPro" id="IPR020615">
    <property type="entry name" value="Thiolase_acyl_enz_int_AS"/>
</dbReference>
<evidence type="ECO:0000259" key="13">
    <source>
        <dbReference type="Pfam" id="PF00108"/>
    </source>
</evidence>
<evidence type="ECO:0000313" key="16">
    <source>
        <dbReference type="Proteomes" id="UP001153365"/>
    </source>
</evidence>
<dbReference type="Pfam" id="PF00108">
    <property type="entry name" value="Thiolase_N"/>
    <property type="match status" value="1"/>
</dbReference>
<dbReference type="AlphaFoldDB" id="A0AAV0AZ62"/>
<evidence type="ECO:0000256" key="7">
    <source>
        <dbReference type="ARBA" id="ARBA00023098"/>
    </source>
</evidence>
<gene>
    <name evidence="15" type="ORF">PPACK8108_LOCUS8431</name>
</gene>
<dbReference type="PROSITE" id="PS00737">
    <property type="entry name" value="THIOLASE_2"/>
    <property type="match status" value="1"/>
</dbReference>
<evidence type="ECO:0000256" key="10">
    <source>
        <dbReference type="ARBA" id="ARBA00047605"/>
    </source>
</evidence>
<evidence type="ECO:0000313" key="15">
    <source>
        <dbReference type="EMBL" id="CAH7673557.1"/>
    </source>
</evidence>
<dbReference type="NCBIfam" id="TIGR01930">
    <property type="entry name" value="AcCoA-C-Actrans"/>
    <property type="match status" value="1"/>
</dbReference>
<comment type="catalytic activity">
    <reaction evidence="10">
        <text>an acyl-CoA + acetyl-CoA = a 3-oxoacyl-CoA + CoA</text>
        <dbReference type="Rhea" id="RHEA:21564"/>
        <dbReference type="ChEBI" id="CHEBI:57287"/>
        <dbReference type="ChEBI" id="CHEBI:57288"/>
        <dbReference type="ChEBI" id="CHEBI:58342"/>
        <dbReference type="ChEBI" id="CHEBI:90726"/>
        <dbReference type="EC" id="2.3.1.16"/>
    </reaction>
</comment>
<keyword evidence="8" id="KW-0576">Peroxisome</keyword>
<sequence>MSFQSIKQVGSVIGSKVGKVAILTKHDDDAVICSAVRTPITRARKGGFKDSCVEDLLSAVLVAVAERGRLPDKALVEDIAVGNVLAPGGAATVSKMASLHAGYPSSVALNTLNRQCSSGLAAINQIANEIATGQIDIGIAAGVESMTQGFGAGAMPDKTSDKVTAVPEAADCLLPMGITSENVASQFGISREEQDEFAARSFAKAVAAQKSGKFKDEIVPVSALWSDPKTGDEKEILVSTDDGIRDGVTAESLSKLKPVFSKTGSTHAGNASQVSDGAAAVLLVRRSVAKKLGLPILGKFYTAVAVGVPPRIMGVGPVSAINKLMVKAGIRKEEVDFYEINEAFASQAVYSIKELGIPFDKVNPVGGAIAFGHPLGATGARQVATALSEAKRTRASLFVTSMCVGSGMGMAALFVNEQA</sequence>
<keyword evidence="7" id="KW-0443">Lipid metabolism</keyword>
<evidence type="ECO:0000256" key="5">
    <source>
        <dbReference type="ARBA" id="ARBA00022832"/>
    </source>
</evidence>
<evidence type="ECO:0000256" key="9">
    <source>
        <dbReference type="ARBA" id="ARBA00023315"/>
    </source>
</evidence>
<keyword evidence="6" id="KW-0809">Transit peptide</keyword>
<dbReference type="CDD" id="cd00751">
    <property type="entry name" value="thiolase"/>
    <property type="match status" value="1"/>
</dbReference>
<feature type="active site" description="Proton acceptor" evidence="11">
    <location>
        <position position="373"/>
    </location>
</feature>
<dbReference type="EMBL" id="CALTRL010001743">
    <property type="protein sequence ID" value="CAH7673557.1"/>
    <property type="molecule type" value="Genomic_DNA"/>
</dbReference>
<proteinExistence type="inferred from homology"/>
<keyword evidence="5" id="KW-0276">Fatty acid metabolism</keyword>
<comment type="similarity">
    <text evidence="3 12">Belongs to the thiolase-like superfamily. Thiolase family.</text>
</comment>
<accession>A0AAV0AZ62</accession>
<evidence type="ECO:0000256" key="2">
    <source>
        <dbReference type="ARBA" id="ARBA00004872"/>
    </source>
</evidence>
<dbReference type="InterPro" id="IPR020613">
    <property type="entry name" value="Thiolase_CS"/>
</dbReference>
<dbReference type="SUPFAM" id="SSF53901">
    <property type="entry name" value="Thiolase-like"/>
    <property type="match status" value="2"/>
</dbReference>
<dbReference type="PANTHER" id="PTHR43853">
    <property type="entry name" value="3-KETOACYL-COA THIOLASE, PEROXISOMAL"/>
    <property type="match status" value="1"/>
</dbReference>
<dbReference type="PIRSF" id="PIRSF000429">
    <property type="entry name" value="Ac-CoA_Ac_transf"/>
    <property type="match status" value="1"/>
</dbReference>
<evidence type="ECO:0000259" key="14">
    <source>
        <dbReference type="Pfam" id="PF02803"/>
    </source>
</evidence>
<evidence type="ECO:0000256" key="3">
    <source>
        <dbReference type="ARBA" id="ARBA00010982"/>
    </source>
</evidence>
<feature type="active site" description="Acyl-thioester intermediate" evidence="11">
    <location>
        <position position="116"/>
    </location>
</feature>
<feature type="domain" description="Thiolase C-terminal" evidence="14">
    <location>
        <begin position="296"/>
        <end position="414"/>
    </location>
</feature>
<comment type="pathway">
    <text evidence="2">Lipid metabolism; fatty acid metabolism.</text>
</comment>
<dbReference type="InterPro" id="IPR020617">
    <property type="entry name" value="Thiolase_C"/>
</dbReference>
<keyword evidence="9 12" id="KW-0012">Acyltransferase</keyword>
<dbReference type="PANTHER" id="PTHR43853:SF8">
    <property type="entry name" value="3-KETOACYL-COA THIOLASE, PEROXISOMAL"/>
    <property type="match status" value="1"/>
</dbReference>
<comment type="caution">
    <text evidence="15">The sequence shown here is derived from an EMBL/GenBank/DDBJ whole genome shotgun (WGS) entry which is preliminary data.</text>
</comment>
<dbReference type="InterPro" id="IPR016039">
    <property type="entry name" value="Thiolase-like"/>
</dbReference>
<evidence type="ECO:0000256" key="6">
    <source>
        <dbReference type="ARBA" id="ARBA00022946"/>
    </source>
</evidence>
<name>A0AAV0AZ62_PHAPC</name>
<comment type="subcellular location">
    <subcellularLocation>
        <location evidence="1">Peroxisome</location>
    </subcellularLocation>
</comment>
<keyword evidence="16" id="KW-1185">Reference proteome</keyword>
<feature type="domain" description="Thiolase N-terminal" evidence="13">
    <location>
        <begin position="31"/>
        <end position="287"/>
    </location>
</feature>
<dbReference type="InterPro" id="IPR050215">
    <property type="entry name" value="Thiolase-like_sf_Thiolase"/>
</dbReference>
<dbReference type="GO" id="GO:0006635">
    <property type="term" value="P:fatty acid beta-oxidation"/>
    <property type="evidence" value="ECO:0007669"/>
    <property type="project" value="TreeGrafter"/>
</dbReference>
<feature type="active site" description="Proton acceptor" evidence="11">
    <location>
        <position position="403"/>
    </location>
</feature>
<dbReference type="Pfam" id="PF02803">
    <property type="entry name" value="Thiolase_C"/>
    <property type="match status" value="1"/>
</dbReference>
<dbReference type="Proteomes" id="UP001153365">
    <property type="component" value="Unassembled WGS sequence"/>
</dbReference>
<evidence type="ECO:0000256" key="8">
    <source>
        <dbReference type="ARBA" id="ARBA00023140"/>
    </source>
</evidence>
<organism evidence="15 16">
    <name type="scientific">Phakopsora pachyrhizi</name>
    <name type="common">Asian soybean rust disease fungus</name>
    <dbReference type="NCBI Taxonomy" id="170000"/>
    <lineage>
        <taxon>Eukaryota</taxon>
        <taxon>Fungi</taxon>
        <taxon>Dikarya</taxon>
        <taxon>Basidiomycota</taxon>
        <taxon>Pucciniomycotina</taxon>
        <taxon>Pucciniomycetes</taxon>
        <taxon>Pucciniales</taxon>
        <taxon>Phakopsoraceae</taxon>
        <taxon>Phakopsora</taxon>
    </lineage>
</organism>
<keyword evidence="4 12" id="KW-0808">Transferase</keyword>
<dbReference type="GO" id="GO:0010124">
    <property type="term" value="P:phenylacetate catabolic process"/>
    <property type="evidence" value="ECO:0007669"/>
    <property type="project" value="TreeGrafter"/>
</dbReference>
<dbReference type="Gene3D" id="3.40.47.10">
    <property type="match status" value="2"/>
</dbReference>
<dbReference type="GO" id="GO:0005777">
    <property type="term" value="C:peroxisome"/>
    <property type="evidence" value="ECO:0007669"/>
    <property type="project" value="UniProtKB-SubCell"/>
</dbReference>
<reference evidence="15" key="1">
    <citation type="submission" date="2022-06" db="EMBL/GenBank/DDBJ databases">
        <authorList>
            <consortium name="SYNGENTA / RWTH Aachen University"/>
        </authorList>
    </citation>
    <scope>NUCLEOTIDE SEQUENCE</scope>
</reference>
<protein>
    <submittedName>
        <fullName evidence="15">Thiolase, N-terminal domain-domain-containing protein</fullName>
    </submittedName>
</protein>
<evidence type="ECO:0000256" key="1">
    <source>
        <dbReference type="ARBA" id="ARBA00004275"/>
    </source>
</evidence>